<proteinExistence type="inferred from homology"/>
<gene>
    <name evidence="3" type="ORF">TSTA_005030</name>
</gene>
<dbReference type="Pfam" id="PF00106">
    <property type="entry name" value="adh_short"/>
    <property type="match status" value="1"/>
</dbReference>
<dbReference type="Gene3D" id="3.40.50.720">
    <property type="entry name" value="NAD(P)-binding Rossmann-like Domain"/>
    <property type="match status" value="1"/>
</dbReference>
<dbReference type="PhylomeDB" id="B8MSM8"/>
<dbReference type="GeneID" id="8104487"/>
<name>B8MSM8_TALSN</name>
<dbReference type="OMA" id="TIYCLAN"/>
<keyword evidence="2" id="KW-0560">Oxidoreductase</keyword>
<comment type="similarity">
    <text evidence="1">Belongs to the short-chain dehydrogenases/reductases (SDR) family.</text>
</comment>
<sequence>MSSKQILPSEEIIQQYGSSLVGKTILITGVSGDSIAGELAIQLSAAKPHLLILSARAEDRIAPIVEKIKAMAPHVATKFLKMDLGDLNDIKTAVDTTLHDISKINHLACVAGIMVPPYGKTKDGFETQFGVNYLANFLLVKLLLPKVRAAGVGASITLVSSSAARTGKIDFEDIGFSDGRTYEPLTAYCQSNAAEVMFVKILAENWMVKESGPSALILVVCNHGLNHSQSLLDAELSSVSEGGT</sequence>
<protein>
    <submittedName>
        <fullName evidence="3">Lung carbonyl reductase, putative</fullName>
    </submittedName>
</protein>
<dbReference type="InterPro" id="IPR036291">
    <property type="entry name" value="NAD(P)-bd_dom_sf"/>
</dbReference>
<dbReference type="VEuPathDB" id="FungiDB:TSTA_005030"/>
<organism evidence="3 4">
    <name type="scientific">Talaromyces stipitatus (strain ATCC 10500 / CBS 375.48 / QM 6759 / NRRL 1006)</name>
    <name type="common">Penicillium stipitatum</name>
    <dbReference type="NCBI Taxonomy" id="441959"/>
    <lineage>
        <taxon>Eukaryota</taxon>
        <taxon>Fungi</taxon>
        <taxon>Dikarya</taxon>
        <taxon>Ascomycota</taxon>
        <taxon>Pezizomycotina</taxon>
        <taxon>Eurotiomycetes</taxon>
        <taxon>Eurotiomycetidae</taxon>
        <taxon>Eurotiales</taxon>
        <taxon>Trichocomaceae</taxon>
        <taxon>Talaromyces</taxon>
        <taxon>Talaromyces sect. Talaromyces</taxon>
    </lineage>
</organism>
<evidence type="ECO:0000313" key="4">
    <source>
        <dbReference type="Proteomes" id="UP000001745"/>
    </source>
</evidence>
<evidence type="ECO:0000313" key="3">
    <source>
        <dbReference type="EMBL" id="EED12465.1"/>
    </source>
</evidence>
<evidence type="ECO:0000256" key="2">
    <source>
        <dbReference type="ARBA" id="ARBA00023002"/>
    </source>
</evidence>
<dbReference type="InterPro" id="IPR002347">
    <property type="entry name" value="SDR_fam"/>
</dbReference>
<dbReference type="InParanoid" id="B8MSM8"/>
<keyword evidence="4" id="KW-1185">Reference proteome</keyword>
<dbReference type="STRING" id="441959.B8MSM8"/>
<dbReference type="RefSeq" id="XP_002488119.1">
    <property type="nucleotide sequence ID" value="XM_002488074.1"/>
</dbReference>
<reference evidence="4" key="1">
    <citation type="journal article" date="2015" name="Genome Announc.">
        <title>Genome sequence of the AIDS-associated pathogen Penicillium marneffei (ATCC18224) and its near taxonomic relative Talaromyces stipitatus (ATCC10500).</title>
        <authorList>
            <person name="Nierman W.C."/>
            <person name="Fedorova-Abrams N.D."/>
            <person name="Andrianopoulos A."/>
        </authorList>
    </citation>
    <scope>NUCLEOTIDE SEQUENCE [LARGE SCALE GENOMIC DNA]</scope>
    <source>
        <strain evidence="4">ATCC 10500 / CBS 375.48 / QM 6759 / NRRL 1006</strain>
    </source>
</reference>
<dbReference type="Proteomes" id="UP000001745">
    <property type="component" value="Unassembled WGS sequence"/>
</dbReference>
<dbReference type="PANTHER" id="PTHR43157">
    <property type="entry name" value="PHOSPHATIDYLINOSITOL-GLYCAN BIOSYNTHESIS CLASS F PROTEIN-RELATED"/>
    <property type="match status" value="1"/>
</dbReference>
<accession>B8MSM8</accession>
<dbReference type="GO" id="GO:0016491">
    <property type="term" value="F:oxidoreductase activity"/>
    <property type="evidence" value="ECO:0007669"/>
    <property type="project" value="UniProtKB-KW"/>
</dbReference>
<dbReference type="HOGENOM" id="CLU_1138650_0_0_1"/>
<dbReference type="EMBL" id="EQ962660">
    <property type="protein sequence ID" value="EED12465.1"/>
    <property type="molecule type" value="Genomic_DNA"/>
</dbReference>
<dbReference type="AlphaFoldDB" id="B8MSM8"/>
<dbReference type="SUPFAM" id="SSF51735">
    <property type="entry name" value="NAD(P)-binding Rossmann-fold domains"/>
    <property type="match status" value="1"/>
</dbReference>
<dbReference type="PANTHER" id="PTHR43157:SF31">
    <property type="entry name" value="PHOSPHATIDYLINOSITOL-GLYCAN BIOSYNTHESIS CLASS F PROTEIN"/>
    <property type="match status" value="1"/>
</dbReference>
<dbReference type="eggNOG" id="KOG1208">
    <property type="taxonomic scope" value="Eukaryota"/>
</dbReference>
<dbReference type="OrthoDB" id="191139at2759"/>
<evidence type="ECO:0000256" key="1">
    <source>
        <dbReference type="ARBA" id="ARBA00006484"/>
    </source>
</evidence>